<protein>
    <submittedName>
        <fullName evidence="3">Uncharacterized protein</fullName>
    </submittedName>
</protein>
<evidence type="ECO:0000313" key="3">
    <source>
        <dbReference type="EMBL" id="SFN71128.1"/>
    </source>
</evidence>
<feature type="signal peptide" evidence="2">
    <location>
        <begin position="1"/>
        <end position="21"/>
    </location>
</feature>
<proteinExistence type="predicted"/>
<dbReference type="EMBL" id="FOVM01000004">
    <property type="protein sequence ID" value="SFN71128.1"/>
    <property type="molecule type" value="Genomic_DNA"/>
</dbReference>
<reference evidence="4" key="1">
    <citation type="submission" date="2016-10" db="EMBL/GenBank/DDBJ databases">
        <authorList>
            <person name="Varghese N."/>
            <person name="Submissions S."/>
        </authorList>
    </citation>
    <scope>NUCLEOTIDE SEQUENCE [LARGE SCALE GENOMIC DNA]</scope>
    <source>
        <strain evidence="4">CGMCC 1.11101</strain>
    </source>
</reference>
<dbReference type="PROSITE" id="PS51257">
    <property type="entry name" value="PROKAR_LIPOPROTEIN"/>
    <property type="match status" value="1"/>
</dbReference>
<dbReference type="Proteomes" id="UP000198867">
    <property type="component" value="Unassembled WGS sequence"/>
</dbReference>
<dbReference type="AlphaFoldDB" id="A0A1I5B8T2"/>
<feature type="chain" id="PRO_5038903711" evidence="2">
    <location>
        <begin position="22"/>
        <end position="188"/>
    </location>
</feature>
<feature type="region of interest" description="Disordered" evidence="1">
    <location>
        <begin position="28"/>
        <end position="55"/>
    </location>
</feature>
<feature type="compositionally biased region" description="Polar residues" evidence="1">
    <location>
        <begin position="35"/>
        <end position="51"/>
    </location>
</feature>
<sequence>MHIAQKARVATIVVLATTLLAGCAASEPSAKAGLTPSSTVEETAPTQTSSPEEAFRGATKVSVAVTVTEVIDPRAFLVEPRAFERETRGYSGEITAELSATTKLVTPTENECGYAQTLAFAKRFFAENPDDAGIENGVFLTLHYYPRLLEAGFAYMADDSGEFYEWQTGAQGVGTDLSSTCPDFGNGR</sequence>
<accession>A0A1I5B8T2</accession>
<keyword evidence="4" id="KW-1185">Reference proteome</keyword>
<dbReference type="RefSeq" id="WP_090710688.1">
    <property type="nucleotide sequence ID" value="NZ_FOVM01000004.1"/>
</dbReference>
<name>A0A1I5B8T2_9MICO</name>
<organism evidence="3 4">
    <name type="scientific">Mycetocola miduiensis</name>
    <dbReference type="NCBI Taxonomy" id="995034"/>
    <lineage>
        <taxon>Bacteria</taxon>
        <taxon>Bacillati</taxon>
        <taxon>Actinomycetota</taxon>
        <taxon>Actinomycetes</taxon>
        <taxon>Micrococcales</taxon>
        <taxon>Microbacteriaceae</taxon>
        <taxon>Mycetocola</taxon>
    </lineage>
</organism>
<gene>
    <name evidence="3" type="ORF">SAMN05216219_1812</name>
</gene>
<evidence type="ECO:0000256" key="2">
    <source>
        <dbReference type="SAM" id="SignalP"/>
    </source>
</evidence>
<evidence type="ECO:0000313" key="4">
    <source>
        <dbReference type="Proteomes" id="UP000198867"/>
    </source>
</evidence>
<keyword evidence="2" id="KW-0732">Signal</keyword>
<evidence type="ECO:0000256" key="1">
    <source>
        <dbReference type="SAM" id="MobiDB-lite"/>
    </source>
</evidence>